<dbReference type="Gene3D" id="3.90.1150.10">
    <property type="entry name" value="Aspartate Aminotransferase, domain 1"/>
    <property type="match status" value="1"/>
</dbReference>
<evidence type="ECO:0000313" key="4">
    <source>
        <dbReference type="EMBL" id="SVB75988.1"/>
    </source>
</evidence>
<name>A0A382GLG4_9ZZZZ</name>
<dbReference type="EMBL" id="UINC01056219">
    <property type="protein sequence ID" value="SVB75988.1"/>
    <property type="molecule type" value="Genomic_DNA"/>
</dbReference>
<dbReference type="AlphaFoldDB" id="A0A382GLG4"/>
<dbReference type="InterPro" id="IPR049943">
    <property type="entry name" value="Ser_HO-MeTrfase-like"/>
</dbReference>
<evidence type="ECO:0000256" key="1">
    <source>
        <dbReference type="ARBA" id="ARBA00001933"/>
    </source>
</evidence>
<protein>
    <recommendedName>
        <fullName evidence="3">Serine hydroxymethyltransferase-like domain-containing protein</fullName>
    </recommendedName>
</protein>
<dbReference type="Gene3D" id="3.40.640.10">
    <property type="entry name" value="Type I PLP-dependent aspartate aminotransferase-like (Major domain)"/>
    <property type="match status" value="1"/>
</dbReference>
<evidence type="ECO:0000256" key="2">
    <source>
        <dbReference type="ARBA" id="ARBA00022898"/>
    </source>
</evidence>
<sequence>MTERPGASVTVRDLEKIAGGDPRQIVDLVESFAEDHSVEHRQTLDLNAAHSLLSPRVKAIMGSDLAESSQAGEDASTESLDRAQALLSELGKKLFDVPYVEYRPASGAQANGLFFLGAMKSGDAVMALSAKNGGHYTYQSISYPGAFGLDITEVPCDGDDYPTVNLELLSDELERVRPKWLTVGGATMLFPYQLREIADMVQGVGGRIHYDGAHILGLAASGVFQDPLHEGASVMTGSTQKTLSGPLGGLILMHDEDVSEALNSRIPTFIASFANNRTVALALTMAEHLAFGKDYSTAVASNALALSRALDSEGFRLPGKDLGFTQSHVVLVDLEPTPHKADSVNVLRRAGIISSLAAVPSTYPEKRALRLGSPVCTKKGMGEGEMAEIARLLRRGLLEGEDPEGGGKDVASLVGSFP</sequence>
<dbReference type="InterPro" id="IPR015422">
    <property type="entry name" value="PyrdxlP-dep_Trfase_small"/>
</dbReference>
<evidence type="ECO:0000259" key="3">
    <source>
        <dbReference type="Pfam" id="PF00464"/>
    </source>
</evidence>
<gene>
    <name evidence="4" type="ORF">METZ01_LOCUS228842</name>
</gene>
<dbReference type="InterPro" id="IPR015421">
    <property type="entry name" value="PyrdxlP-dep_Trfase_major"/>
</dbReference>
<comment type="cofactor">
    <cofactor evidence="1">
        <name>pyridoxal 5'-phosphate</name>
        <dbReference type="ChEBI" id="CHEBI:597326"/>
    </cofactor>
</comment>
<keyword evidence="2" id="KW-0663">Pyridoxal phosphate</keyword>
<feature type="non-terminal residue" evidence="4">
    <location>
        <position position="418"/>
    </location>
</feature>
<dbReference type="InterPro" id="IPR039429">
    <property type="entry name" value="SHMT-like_dom"/>
</dbReference>
<dbReference type="PANTHER" id="PTHR11680">
    <property type="entry name" value="SERINE HYDROXYMETHYLTRANSFERASE"/>
    <property type="match status" value="1"/>
</dbReference>
<dbReference type="PANTHER" id="PTHR11680:SF35">
    <property type="entry name" value="SERINE HYDROXYMETHYLTRANSFERASE 1"/>
    <property type="match status" value="1"/>
</dbReference>
<dbReference type="GO" id="GO:0046653">
    <property type="term" value="P:tetrahydrofolate metabolic process"/>
    <property type="evidence" value="ECO:0007669"/>
    <property type="project" value="TreeGrafter"/>
</dbReference>
<feature type="domain" description="Serine hydroxymethyltransferase-like" evidence="3">
    <location>
        <begin position="37"/>
        <end position="392"/>
    </location>
</feature>
<dbReference type="GO" id="GO:0019264">
    <property type="term" value="P:glycine biosynthetic process from serine"/>
    <property type="evidence" value="ECO:0007669"/>
    <property type="project" value="TreeGrafter"/>
</dbReference>
<dbReference type="GO" id="GO:0005737">
    <property type="term" value="C:cytoplasm"/>
    <property type="evidence" value="ECO:0007669"/>
    <property type="project" value="TreeGrafter"/>
</dbReference>
<organism evidence="4">
    <name type="scientific">marine metagenome</name>
    <dbReference type="NCBI Taxonomy" id="408172"/>
    <lineage>
        <taxon>unclassified sequences</taxon>
        <taxon>metagenomes</taxon>
        <taxon>ecological metagenomes</taxon>
    </lineage>
</organism>
<dbReference type="GO" id="GO:0004372">
    <property type="term" value="F:glycine hydroxymethyltransferase activity"/>
    <property type="evidence" value="ECO:0007669"/>
    <property type="project" value="TreeGrafter"/>
</dbReference>
<dbReference type="SUPFAM" id="SSF53383">
    <property type="entry name" value="PLP-dependent transferases"/>
    <property type="match status" value="1"/>
</dbReference>
<dbReference type="InterPro" id="IPR015424">
    <property type="entry name" value="PyrdxlP-dep_Trfase"/>
</dbReference>
<dbReference type="GO" id="GO:0030170">
    <property type="term" value="F:pyridoxal phosphate binding"/>
    <property type="evidence" value="ECO:0007669"/>
    <property type="project" value="TreeGrafter"/>
</dbReference>
<accession>A0A382GLG4</accession>
<proteinExistence type="predicted"/>
<reference evidence="4" key="1">
    <citation type="submission" date="2018-05" db="EMBL/GenBank/DDBJ databases">
        <authorList>
            <person name="Lanie J.A."/>
            <person name="Ng W.-L."/>
            <person name="Kazmierczak K.M."/>
            <person name="Andrzejewski T.M."/>
            <person name="Davidsen T.M."/>
            <person name="Wayne K.J."/>
            <person name="Tettelin H."/>
            <person name="Glass J.I."/>
            <person name="Rusch D."/>
            <person name="Podicherti R."/>
            <person name="Tsui H.-C.T."/>
            <person name="Winkler M.E."/>
        </authorList>
    </citation>
    <scope>NUCLEOTIDE SEQUENCE</scope>
</reference>
<dbReference type="Pfam" id="PF00464">
    <property type="entry name" value="SHMT"/>
    <property type="match status" value="1"/>
</dbReference>